<reference evidence="2" key="5">
    <citation type="journal article" date="2002" name="Nature">
        <title>Analysis of the mouse transcriptome based on functional annotation of 60,770 full-length cDNAs.</title>
        <authorList>
            <consortium name="The FANTOM Consortium and the RIKEN Genome Exploration Research Group Phase I and II Team"/>
        </authorList>
    </citation>
    <scope>NUCLEOTIDE SEQUENCE</scope>
    <source>
        <strain evidence="2">C57BL/6J</strain>
        <tissue evidence="2">Whole body</tissue>
    </source>
</reference>
<evidence type="ECO:0000256" key="1">
    <source>
        <dbReference type="SAM" id="MobiDB-lite"/>
    </source>
</evidence>
<evidence type="ECO:0000313" key="2">
    <source>
        <dbReference type="EMBL" id="BAE37595.1"/>
    </source>
</evidence>
<accession>Q3TPZ0</accession>
<dbReference type="EMBL" id="AK164029">
    <property type="protein sequence ID" value="BAE37595.1"/>
    <property type="molecule type" value="mRNA"/>
</dbReference>
<name>Q3TPZ0_MOUSE</name>
<proteinExistence type="evidence at transcript level"/>
<dbReference type="MGI" id="MGI:1352481">
    <property type="gene designation" value="Znhit2"/>
</dbReference>
<reference evidence="2" key="3">
    <citation type="journal article" date="2000" name="Genome Res.">
        <title>RIKEN integrated sequence analysis (RISA) system--384-format sequencing pipeline with 384 multicapillary sequencer.</title>
        <authorList>
            <person name="Shibata K."/>
            <person name="Itoh M."/>
            <person name="Aizawa K."/>
            <person name="Nagaoka S."/>
            <person name="Sasaki N."/>
            <person name="Carninci P."/>
            <person name="Konno H."/>
            <person name="Akiyama J."/>
            <person name="Nishi K."/>
            <person name="Kitsunai T."/>
            <person name="Tashiro H."/>
            <person name="Itoh M."/>
            <person name="Sumi N."/>
            <person name="Ishii Y."/>
            <person name="Nakamura S."/>
            <person name="Hazama M."/>
            <person name="Nishine T."/>
            <person name="Harada A."/>
            <person name="Yamamoto R."/>
            <person name="Matsumoto H."/>
            <person name="Sakaguchi S."/>
            <person name="Ikegami T."/>
            <person name="Kashiwagi K."/>
            <person name="Fujiwake S."/>
            <person name="Inoue K."/>
            <person name="Togawa Y."/>
            <person name="Izawa M."/>
            <person name="Ohara E."/>
            <person name="Watahiki M."/>
            <person name="Yoneda Y."/>
            <person name="Ishikawa T."/>
            <person name="Ozawa K."/>
            <person name="Tanaka T."/>
            <person name="Matsuura S."/>
            <person name="Kawai J."/>
            <person name="Okazaki Y."/>
            <person name="Muramatsu M."/>
            <person name="Inoue Y."/>
            <person name="Kira A."/>
            <person name="Hayashizaki Y."/>
        </authorList>
    </citation>
    <scope>NUCLEOTIDE SEQUENCE</scope>
    <source>
        <strain evidence="2">C57BL/6J</strain>
        <tissue evidence="2">Whole body</tissue>
    </source>
</reference>
<dbReference type="AGR" id="MGI:1352481"/>
<reference evidence="2" key="6">
    <citation type="submission" date="2004-04" db="EMBL/GenBank/DDBJ databases">
        <authorList>
            <person name="Arakawa T."/>
            <person name="Carninci P."/>
            <person name="Fukuda S."/>
            <person name="Hashizume W."/>
            <person name="Hayashida K."/>
            <person name="Hori F."/>
            <person name="Iida J."/>
            <person name="Imamura K."/>
            <person name="Imotani K."/>
            <person name="Itoh M."/>
            <person name="Kanagawa S."/>
            <person name="Kawai J."/>
            <person name="Kojima M."/>
            <person name="Konno H."/>
            <person name="Murata M."/>
            <person name="Nakamura M."/>
            <person name="Ninomiya N."/>
            <person name="Nishiyori H."/>
            <person name="Nomura K."/>
            <person name="Ohno M."/>
            <person name="Sakazume N."/>
            <person name="Sano H."/>
            <person name="Sasaki D."/>
            <person name="Shibata K."/>
            <person name="Shiraki T."/>
            <person name="Tagami M."/>
            <person name="Tagami Y."/>
            <person name="Waki K."/>
            <person name="Watahiki A."/>
            <person name="Muramatsu M."/>
            <person name="Hayashizaki Y."/>
        </authorList>
    </citation>
    <scope>NUCLEOTIDE SEQUENCE</scope>
    <source>
        <strain evidence="2">C57BL/6J</strain>
        <tissue evidence="2">Whole body</tissue>
    </source>
</reference>
<evidence type="ECO:0000313" key="3">
    <source>
        <dbReference type="MGI" id="MGI:1352481"/>
    </source>
</evidence>
<sequence length="131" mass="14491">MEGTTTRYSLTSVPPCSMFLGPWEPSKSLALQRKPCRPQPTYWKRASTHLGPWVRGVLCKKLPESWLGEGPVNQKGYTLTALGHLGSDPGTSPEAGCDWWRARSTLPGSEEVPVPAGLDQRKRGLPSHPWR</sequence>
<reference evidence="2" key="4">
    <citation type="journal article" date="2001" name="Nature">
        <title>Functional annotation of a full-length mouse cDNA collection.</title>
        <authorList>
            <consortium name="The RIKEN Genome Exploration Research Group Phase II Team and the FANTOM Consortium"/>
        </authorList>
    </citation>
    <scope>NUCLEOTIDE SEQUENCE</scope>
    <source>
        <strain evidence="2">C57BL/6J</strain>
        <tissue evidence="2">Whole body</tissue>
    </source>
</reference>
<reference evidence="2" key="7">
    <citation type="journal article" date="2005" name="Science">
        <title>The Transcriptional Landscape of the Mammalian Genome.</title>
        <authorList>
            <consortium name="The FANTOM Consortium"/>
            <consortium name="Riken Genome Exploration Research Group and Genome Science Group (Genome Network Project Core Group)"/>
        </authorList>
    </citation>
    <scope>NUCLEOTIDE SEQUENCE</scope>
    <source>
        <strain evidence="2">C57BL/6J</strain>
        <tissue evidence="2">Whole body</tissue>
    </source>
</reference>
<protein>
    <submittedName>
        <fullName evidence="2">Uncharacterized protein</fullName>
    </submittedName>
</protein>
<feature type="region of interest" description="Disordered" evidence="1">
    <location>
        <begin position="107"/>
        <end position="131"/>
    </location>
</feature>
<dbReference type="AlphaFoldDB" id="Q3TPZ0"/>
<reference evidence="2" key="2">
    <citation type="journal article" date="2000" name="Genome Res.">
        <title>Normalization and subtraction of cap-trapper-selected cDNAs to prepare full-length cDNA libraries for rapid discovery of new genes.</title>
        <authorList>
            <person name="Carninci P."/>
            <person name="Shibata Y."/>
            <person name="Hayatsu N."/>
            <person name="Sugahara Y."/>
            <person name="Shibata K."/>
            <person name="Itoh M."/>
            <person name="Konno H."/>
            <person name="Okazaki Y."/>
            <person name="Muramatsu M."/>
            <person name="Hayashizaki Y."/>
        </authorList>
    </citation>
    <scope>NUCLEOTIDE SEQUENCE</scope>
    <source>
        <strain evidence="2">C57BL/6J</strain>
        <tissue evidence="2">Whole body</tissue>
    </source>
</reference>
<organism evidence="2">
    <name type="scientific">Mus musculus</name>
    <name type="common">Mouse</name>
    <dbReference type="NCBI Taxonomy" id="10090"/>
    <lineage>
        <taxon>Eukaryota</taxon>
        <taxon>Metazoa</taxon>
        <taxon>Chordata</taxon>
        <taxon>Craniata</taxon>
        <taxon>Vertebrata</taxon>
        <taxon>Euteleostomi</taxon>
        <taxon>Mammalia</taxon>
        <taxon>Eutheria</taxon>
        <taxon>Euarchontoglires</taxon>
        <taxon>Glires</taxon>
        <taxon>Rodentia</taxon>
        <taxon>Myomorpha</taxon>
        <taxon>Muroidea</taxon>
        <taxon>Muridae</taxon>
        <taxon>Murinae</taxon>
        <taxon>Mus</taxon>
        <taxon>Mus</taxon>
    </lineage>
</organism>
<reference evidence="2" key="1">
    <citation type="journal article" date="1999" name="Methods Enzymol.">
        <title>High-efficiency full-length cDNA cloning.</title>
        <authorList>
            <person name="Carninci P."/>
            <person name="Hayashizaki Y."/>
        </authorList>
    </citation>
    <scope>NUCLEOTIDE SEQUENCE</scope>
    <source>
        <strain evidence="2">C57BL/6J</strain>
        <tissue evidence="2">Whole body</tissue>
    </source>
</reference>
<gene>
    <name evidence="3" type="primary">Znhit2</name>
</gene>
<reference evidence="2" key="8">
    <citation type="journal article" date="2005" name="Science">
        <title>Antisense Transcription in the Mammalian Transcriptome.</title>
        <authorList>
            <consortium name="RIKEN Genome Exploration Research Group and Genome Science Group (Genome Network Project Core Group) and the FANTOM Consortium"/>
        </authorList>
    </citation>
    <scope>NUCLEOTIDE SEQUENCE</scope>
    <source>
        <strain evidence="2">C57BL/6J</strain>
        <tissue evidence="2">Whole body</tissue>
    </source>
</reference>